<feature type="transmembrane region" description="Helical" evidence="8">
    <location>
        <begin position="324"/>
        <end position="343"/>
    </location>
</feature>
<dbReference type="Proteomes" id="UP001500305">
    <property type="component" value="Unassembled WGS sequence"/>
</dbReference>
<sequence>MGPSLRPRAGRVARPYGVTGLLPGPPGGPGSPAVAVRAADSAVIRCRAGSRHNGRMIVDSAIYRDGHRSQGPADLSDALEVARSAGDGFVWVGLFEPTAEELDLVSAEFGLHPLAVEDAVRAHQRPKLERYEGSLFMVLKTIGYHPEGWAVSVGELMLFVGDSYVVTVRHGTDSPLSGLRTAMGQDPALLAAGPVAVLYAIADLVVDGYLDVAAALQADLDELEAGVFAPGRPSADTAERIYAFKRQVMTFRRATAPLQDPVLRLARGDIECVPQQLRPYLRDVADHLARVNEMVDGLDRLLSDILNANLAQVSVQQNNDMRKISAWAALAAVPTMIAGIYGMNFTHMPELRQPWGYPAALALMTGVCVVLHRVFKRSGWL</sequence>
<feature type="transmembrane region" description="Helical" evidence="8">
    <location>
        <begin position="355"/>
        <end position="375"/>
    </location>
</feature>
<dbReference type="InterPro" id="IPR045863">
    <property type="entry name" value="CorA_TM1_TM2"/>
</dbReference>
<dbReference type="Gene3D" id="3.30.460.20">
    <property type="entry name" value="CorA soluble domain-like"/>
    <property type="match status" value="1"/>
</dbReference>
<protein>
    <submittedName>
        <fullName evidence="9">Magnesium/cobalt transporter CorA</fullName>
    </submittedName>
</protein>
<comment type="similarity">
    <text evidence="2">Belongs to the CorA metal ion transporter (MIT) (TC 1.A.35) family.</text>
</comment>
<dbReference type="EMBL" id="BAAATR010000005">
    <property type="protein sequence ID" value="GAA2235838.1"/>
    <property type="molecule type" value="Genomic_DNA"/>
</dbReference>
<evidence type="ECO:0000313" key="10">
    <source>
        <dbReference type="Proteomes" id="UP001500305"/>
    </source>
</evidence>
<comment type="caution">
    <text evidence="9">The sequence shown here is derived from an EMBL/GenBank/DDBJ whole genome shotgun (WGS) entry which is preliminary data.</text>
</comment>
<keyword evidence="6 8" id="KW-1133">Transmembrane helix</keyword>
<evidence type="ECO:0000256" key="3">
    <source>
        <dbReference type="ARBA" id="ARBA00022448"/>
    </source>
</evidence>
<name>A0ABP5QH74_9ACTN</name>
<gene>
    <name evidence="9" type="primary">corA_1</name>
    <name evidence="9" type="ORF">GCM10010430_15800</name>
</gene>
<evidence type="ECO:0000256" key="1">
    <source>
        <dbReference type="ARBA" id="ARBA00004651"/>
    </source>
</evidence>
<dbReference type="InterPro" id="IPR002523">
    <property type="entry name" value="MgTranspt_CorA/ZnTranspt_ZntB"/>
</dbReference>
<dbReference type="InterPro" id="IPR045861">
    <property type="entry name" value="CorA_cytoplasmic_dom"/>
</dbReference>
<reference evidence="10" key="1">
    <citation type="journal article" date="2019" name="Int. J. Syst. Evol. Microbiol.">
        <title>The Global Catalogue of Microorganisms (GCM) 10K type strain sequencing project: providing services to taxonomists for standard genome sequencing and annotation.</title>
        <authorList>
            <consortium name="The Broad Institute Genomics Platform"/>
            <consortium name="The Broad Institute Genome Sequencing Center for Infectious Disease"/>
            <person name="Wu L."/>
            <person name="Ma J."/>
        </authorList>
    </citation>
    <scope>NUCLEOTIDE SEQUENCE [LARGE SCALE GENOMIC DNA]</scope>
    <source>
        <strain evidence="10">JCM 7356</strain>
    </source>
</reference>
<proteinExistence type="inferred from homology"/>
<evidence type="ECO:0000256" key="6">
    <source>
        <dbReference type="ARBA" id="ARBA00022989"/>
    </source>
</evidence>
<organism evidence="9 10">
    <name type="scientific">Kitasatospora cystarginea</name>
    <dbReference type="NCBI Taxonomy" id="58350"/>
    <lineage>
        <taxon>Bacteria</taxon>
        <taxon>Bacillati</taxon>
        <taxon>Actinomycetota</taxon>
        <taxon>Actinomycetes</taxon>
        <taxon>Kitasatosporales</taxon>
        <taxon>Streptomycetaceae</taxon>
        <taxon>Kitasatospora</taxon>
    </lineage>
</organism>
<dbReference type="SUPFAM" id="SSF144083">
    <property type="entry name" value="Magnesium transport protein CorA, transmembrane region"/>
    <property type="match status" value="1"/>
</dbReference>
<accession>A0ABP5QH74</accession>
<keyword evidence="7 8" id="KW-0472">Membrane</keyword>
<dbReference type="PANTHER" id="PTHR46494:SF1">
    <property type="entry name" value="CORA FAMILY METAL ION TRANSPORTER (EUROFUNG)"/>
    <property type="match status" value="1"/>
</dbReference>
<comment type="subcellular location">
    <subcellularLocation>
        <location evidence="1">Cell membrane</location>
        <topology evidence="1">Multi-pass membrane protein</topology>
    </subcellularLocation>
</comment>
<evidence type="ECO:0000256" key="4">
    <source>
        <dbReference type="ARBA" id="ARBA00022475"/>
    </source>
</evidence>
<evidence type="ECO:0000256" key="8">
    <source>
        <dbReference type="SAM" id="Phobius"/>
    </source>
</evidence>
<dbReference type="SUPFAM" id="SSF143865">
    <property type="entry name" value="CorA soluble domain-like"/>
    <property type="match status" value="1"/>
</dbReference>
<keyword evidence="10" id="KW-1185">Reference proteome</keyword>
<keyword evidence="4" id="KW-1003">Cell membrane</keyword>
<evidence type="ECO:0000256" key="7">
    <source>
        <dbReference type="ARBA" id="ARBA00023136"/>
    </source>
</evidence>
<evidence type="ECO:0000256" key="2">
    <source>
        <dbReference type="ARBA" id="ARBA00009765"/>
    </source>
</evidence>
<keyword evidence="3" id="KW-0813">Transport</keyword>
<evidence type="ECO:0000313" key="9">
    <source>
        <dbReference type="EMBL" id="GAA2235838.1"/>
    </source>
</evidence>
<evidence type="ECO:0000256" key="5">
    <source>
        <dbReference type="ARBA" id="ARBA00022692"/>
    </source>
</evidence>
<dbReference type="CDD" id="cd12830">
    <property type="entry name" value="MtCorA-like"/>
    <property type="match status" value="1"/>
</dbReference>
<keyword evidence="5 8" id="KW-0812">Transmembrane</keyword>
<dbReference type="Gene3D" id="1.20.58.340">
    <property type="entry name" value="Magnesium transport protein CorA, transmembrane region"/>
    <property type="match status" value="2"/>
</dbReference>
<dbReference type="PANTHER" id="PTHR46494">
    <property type="entry name" value="CORA FAMILY METAL ION TRANSPORTER (EUROFUNG)"/>
    <property type="match status" value="1"/>
</dbReference>
<dbReference type="Pfam" id="PF01544">
    <property type="entry name" value="CorA"/>
    <property type="match status" value="1"/>
</dbReference>